<keyword evidence="3" id="KW-0808">Transferase</keyword>
<keyword evidence="9" id="KW-0812">Transmembrane</keyword>
<dbReference type="FunFam" id="3.30.200.20:FF:000348">
    <property type="entry name" value="Serine/threonine protein kinase"/>
    <property type="match status" value="1"/>
</dbReference>
<dbReference type="RefSeq" id="WP_146558710.1">
    <property type="nucleotide sequence ID" value="NZ_VIGW01000001.1"/>
</dbReference>
<dbReference type="OrthoDB" id="9762169at2"/>
<dbReference type="SMART" id="SM00220">
    <property type="entry name" value="S_TKc"/>
    <property type="match status" value="1"/>
</dbReference>
<dbReference type="PANTHER" id="PTHR43289">
    <property type="entry name" value="MITOGEN-ACTIVATED PROTEIN KINASE KINASE KINASE 20-RELATED"/>
    <property type="match status" value="1"/>
</dbReference>
<dbReference type="Gene3D" id="3.30.200.20">
    <property type="entry name" value="Phosphorylase Kinase, domain 1"/>
    <property type="match status" value="1"/>
</dbReference>
<evidence type="ECO:0000256" key="3">
    <source>
        <dbReference type="ARBA" id="ARBA00022679"/>
    </source>
</evidence>
<accession>A0A5C5RET2</accession>
<keyword evidence="6 7" id="KW-0067">ATP-binding</keyword>
<dbReference type="AlphaFoldDB" id="A0A5C5RET2"/>
<keyword evidence="4 7" id="KW-0547">Nucleotide-binding</keyword>
<evidence type="ECO:0000313" key="12">
    <source>
        <dbReference type="Proteomes" id="UP000317291"/>
    </source>
</evidence>
<dbReference type="SUPFAM" id="SSF56112">
    <property type="entry name" value="Protein kinase-like (PK-like)"/>
    <property type="match status" value="1"/>
</dbReference>
<evidence type="ECO:0000313" key="11">
    <source>
        <dbReference type="EMBL" id="TWS21212.1"/>
    </source>
</evidence>
<feature type="binding site" evidence="7">
    <location>
        <position position="46"/>
    </location>
    <ligand>
        <name>ATP</name>
        <dbReference type="ChEBI" id="CHEBI:30616"/>
    </ligand>
</feature>
<dbReference type="GO" id="GO:0005524">
    <property type="term" value="F:ATP binding"/>
    <property type="evidence" value="ECO:0007669"/>
    <property type="project" value="UniProtKB-UniRule"/>
</dbReference>
<dbReference type="Gene3D" id="1.10.510.10">
    <property type="entry name" value="Transferase(Phosphotransferase) domain 1"/>
    <property type="match status" value="1"/>
</dbReference>
<proteinExistence type="predicted"/>
<dbReference type="PROSITE" id="PS00107">
    <property type="entry name" value="PROTEIN_KINASE_ATP"/>
    <property type="match status" value="1"/>
</dbReference>
<organism evidence="11 12">
    <name type="scientific">Tsukamurella asaccharolytica</name>
    <dbReference type="NCBI Taxonomy" id="2592067"/>
    <lineage>
        <taxon>Bacteria</taxon>
        <taxon>Bacillati</taxon>
        <taxon>Actinomycetota</taxon>
        <taxon>Actinomycetes</taxon>
        <taxon>Mycobacteriales</taxon>
        <taxon>Tsukamurellaceae</taxon>
        <taxon>Tsukamurella</taxon>
    </lineage>
</organism>
<evidence type="ECO:0000256" key="2">
    <source>
        <dbReference type="ARBA" id="ARBA00022527"/>
    </source>
</evidence>
<dbReference type="InterPro" id="IPR011009">
    <property type="entry name" value="Kinase-like_dom_sf"/>
</dbReference>
<feature type="compositionally biased region" description="Low complexity" evidence="8">
    <location>
        <begin position="391"/>
        <end position="411"/>
    </location>
</feature>
<feature type="region of interest" description="Disordered" evidence="8">
    <location>
        <begin position="278"/>
        <end position="329"/>
    </location>
</feature>
<feature type="domain" description="Protein kinase" evidence="10">
    <location>
        <begin position="17"/>
        <end position="277"/>
    </location>
</feature>
<evidence type="ECO:0000256" key="7">
    <source>
        <dbReference type="PROSITE-ProRule" id="PRU10141"/>
    </source>
</evidence>
<dbReference type="InterPro" id="IPR000719">
    <property type="entry name" value="Prot_kinase_dom"/>
</dbReference>
<dbReference type="Proteomes" id="UP000317291">
    <property type="component" value="Unassembled WGS sequence"/>
</dbReference>
<protein>
    <recommendedName>
        <fullName evidence="1">non-specific serine/threonine protein kinase</fullName>
        <ecNumber evidence="1">2.7.11.1</ecNumber>
    </recommendedName>
</protein>
<dbReference type="EMBL" id="VIGW01000001">
    <property type="protein sequence ID" value="TWS21212.1"/>
    <property type="molecule type" value="Genomic_DNA"/>
</dbReference>
<evidence type="ECO:0000256" key="6">
    <source>
        <dbReference type="ARBA" id="ARBA00022840"/>
    </source>
</evidence>
<feature type="compositionally biased region" description="Pro residues" evidence="8">
    <location>
        <begin position="293"/>
        <end position="304"/>
    </location>
</feature>
<evidence type="ECO:0000259" key="10">
    <source>
        <dbReference type="PROSITE" id="PS50011"/>
    </source>
</evidence>
<dbReference type="PROSITE" id="PS50011">
    <property type="entry name" value="PROTEIN_KINASE_DOM"/>
    <property type="match status" value="1"/>
</dbReference>
<dbReference type="Pfam" id="PF00069">
    <property type="entry name" value="Pkinase"/>
    <property type="match status" value="1"/>
</dbReference>
<keyword evidence="5 11" id="KW-0418">Kinase</keyword>
<feature type="region of interest" description="Disordered" evidence="8">
    <location>
        <begin position="391"/>
        <end position="418"/>
    </location>
</feature>
<evidence type="ECO:0000256" key="5">
    <source>
        <dbReference type="ARBA" id="ARBA00022777"/>
    </source>
</evidence>
<sequence>MGGDSTNDRTGTVFGPYRLVRLLGRGGMGEVYLARDTVKGRDVALKLLHAGVAQDPGFRERFTHESQTAARLSDPHVIPIHDYGEIEGTLYLDMRLVEGSNLAELVAAGPLPPERAVDLVTQVGSALDSAHLQGLVHRDVKPANVQVTPSGFAYLLDFGLVVDGDAERRTSAGLFVGSQAYAAPERFDGGGATPAGDVYSLACVLYELLVGRPPFTASAISEMMRHHLLSAPPRPSADAPFRAPAALDAVIAKGMAKRPEDRYATCGSFARAAAAALQGTPQSWGTTTTVPSAPRPASPPPAPPTQISSPHGGPSSSGRPQYVTPSYAPPAAYPPAAGAGAGATAPPPRHRAVVPVLALVAVLLVAALVAAVVLLRGGGSSAPVAVTTTTPLPASAATPTDSAPSTTPSVTKAAQPPNTAVCEGSTGGVFGTVAADRGSGVPGEPYTSCEFATAIAAAYRAAHTAPQSGPVSAVSPRAPDLGAIAMACTGTTNIVTCRGGNNAIVYIY</sequence>
<comment type="caution">
    <text evidence="11">The sequence shown here is derived from an EMBL/GenBank/DDBJ whole genome shotgun (WGS) entry which is preliminary data.</text>
</comment>
<feature type="transmembrane region" description="Helical" evidence="9">
    <location>
        <begin position="352"/>
        <end position="375"/>
    </location>
</feature>
<evidence type="ECO:0000256" key="4">
    <source>
        <dbReference type="ARBA" id="ARBA00022741"/>
    </source>
</evidence>
<keyword evidence="12" id="KW-1185">Reference proteome</keyword>
<evidence type="ECO:0000256" key="8">
    <source>
        <dbReference type="SAM" id="MobiDB-lite"/>
    </source>
</evidence>
<keyword evidence="9" id="KW-1133">Transmembrane helix</keyword>
<feature type="compositionally biased region" description="Low complexity" evidence="8">
    <location>
        <begin position="305"/>
        <end position="326"/>
    </location>
</feature>
<keyword evidence="9" id="KW-0472">Membrane</keyword>
<evidence type="ECO:0000256" key="1">
    <source>
        <dbReference type="ARBA" id="ARBA00012513"/>
    </source>
</evidence>
<dbReference type="CDD" id="cd14014">
    <property type="entry name" value="STKc_PknB_like"/>
    <property type="match status" value="1"/>
</dbReference>
<dbReference type="PANTHER" id="PTHR43289:SF6">
    <property type="entry name" value="SERINE_THREONINE-PROTEIN KINASE NEKL-3"/>
    <property type="match status" value="1"/>
</dbReference>
<dbReference type="GO" id="GO:0004674">
    <property type="term" value="F:protein serine/threonine kinase activity"/>
    <property type="evidence" value="ECO:0007669"/>
    <property type="project" value="UniProtKB-KW"/>
</dbReference>
<evidence type="ECO:0000256" key="9">
    <source>
        <dbReference type="SAM" id="Phobius"/>
    </source>
</evidence>
<name>A0A5C5RET2_9ACTN</name>
<keyword evidence="2 11" id="KW-0723">Serine/threonine-protein kinase</keyword>
<reference evidence="11 12" key="1">
    <citation type="submission" date="2019-06" db="EMBL/GenBank/DDBJ databases">
        <title>Tsukamurella conjunctivitidis sp. nov., Tsukamurella assacharolytica sp. nov. and Tsukamurella sputae sp. nov. isolated from patients with conjunctivitis, bacteraemia (lymphoma) and respiratory infection (sputum) in Hong Kong.</title>
        <authorList>
            <person name="Teng J.L.L."/>
            <person name="Lee H.H."/>
            <person name="Fong J.Y.H."/>
            <person name="Fok K.M.N."/>
            <person name="Lau S.K.P."/>
            <person name="Woo P.C.Y."/>
        </authorList>
    </citation>
    <scope>NUCLEOTIDE SEQUENCE [LARGE SCALE GENOMIC DNA]</scope>
    <source>
        <strain evidence="11 12">HKU71</strain>
    </source>
</reference>
<gene>
    <name evidence="11" type="ORF">FK529_00940</name>
</gene>
<dbReference type="InterPro" id="IPR017441">
    <property type="entry name" value="Protein_kinase_ATP_BS"/>
</dbReference>
<dbReference type="EC" id="2.7.11.1" evidence="1"/>